<name>A0A507ZTG8_9FLAO</name>
<feature type="signal peptide" evidence="1">
    <location>
        <begin position="1"/>
        <end position="18"/>
    </location>
</feature>
<dbReference type="RefSeq" id="WP_141421476.1">
    <property type="nucleotide sequence ID" value="NZ_VIAR01000005.1"/>
</dbReference>
<gene>
    <name evidence="2" type="ORF">FKR84_06415</name>
</gene>
<protein>
    <submittedName>
        <fullName evidence="2">Uncharacterized protein</fullName>
    </submittedName>
</protein>
<dbReference type="AlphaFoldDB" id="A0A507ZTG8"/>
<dbReference type="OrthoDB" id="1150142at2"/>
<proteinExistence type="predicted"/>
<evidence type="ECO:0000313" key="3">
    <source>
        <dbReference type="Proteomes" id="UP000317169"/>
    </source>
</evidence>
<organism evidence="2 3">
    <name type="scientific">Haloflavibacter putidus</name>
    <dbReference type="NCBI Taxonomy" id="2576776"/>
    <lineage>
        <taxon>Bacteria</taxon>
        <taxon>Pseudomonadati</taxon>
        <taxon>Bacteroidota</taxon>
        <taxon>Flavobacteriia</taxon>
        <taxon>Flavobacteriales</taxon>
        <taxon>Flavobacteriaceae</taxon>
        <taxon>Haloflavibacter</taxon>
    </lineage>
</organism>
<keyword evidence="3" id="KW-1185">Reference proteome</keyword>
<feature type="chain" id="PRO_5021211038" evidence="1">
    <location>
        <begin position="19"/>
        <end position="134"/>
    </location>
</feature>
<accession>A0A507ZTG8</accession>
<reference evidence="2 3" key="1">
    <citation type="submission" date="2019-06" db="EMBL/GenBank/DDBJ databases">
        <title>Flavibacter putida gen. nov., sp. nov., a novel marine bacterium of the family Flavobacteriaceae isolated from coastal seawater.</title>
        <authorList>
            <person name="Feng X."/>
        </authorList>
    </citation>
    <scope>NUCLEOTIDE SEQUENCE [LARGE SCALE GENOMIC DNA]</scope>
    <source>
        <strain evidence="2 3">PLHSN227</strain>
    </source>
</reference>
<evidence type="ECO:0000313" key="2">
    <source>
        <dbReference type="EMBL" id="TQD39028.1"/>
    </source>
</evidence>
<comment type="caution">
    <text evidence="2">The sequence shown here is derived from an EMBL/GenBank/DDBJ whole genome shotgun (WGS) entry which is preliminary data.</text>
</comment>
<sequence length="134" mass="14680">MKKFLLLFLTLGMLTACSSDDDNASSDKVTSIDITLEDANGEKVEGVVVYAYNENTWETIGEDTLFANFQAASGEDGVATFSNLTTDTTFNEITNYSQTFRFSAYYTAGGTDKIKTKAISFELGEDKSETIILD</sequence>
<dbReference type="Proteomes" id="UP000317169">
    <property type="component" value="Unassembled WGS sequence"/>
</dbReference>
<dbReference type="EMBL" id="VIAR01000005">
    <property type="protein sequence ID" value="TQD39028.1"/>
    <property type="molecule type" value="Genomic_DNA"/>
</dbReference>
<keyword evidence="1" id="KW-0732">Signal</keyword>
<evidence type="ECO:0000256" key="1">
    <source>
        <dbReference type="SAM" id="SignalP"/>
    </source>
</evidence>
<dbReference type="PROSITE" id="PS51257">
    <property type="entry name" value="PROKAR_LIPOPROTEIN"/>
    <property type="match status" value="1"/>
</dbReference>